<dbReference type="CDD" id="cd12532">
    <property type="entry name" value="RRM3_MEI2_fungi"/>
    <property type="match status" value="1"/>
</dbReference>
<feature type="compositionally biased region" description="Low complexity" evidence="2">
    <location>
        <begin position="341"/>
        <end position="351"/>
    </location>
</feature>
<dbReference type="PANTHER" id="PTHR23189">
    <property type="entry name" value="RNA RECOGNITION MOTIF-CONTAINING"/>
    <property type="match status" value="1"/>
</dbReference>
<keyword evidence="5" id="KW-1185">Reference proteome</keyword>
<dbReference type="Pfam" id="PF04059">
    <property type="entry name" value="RRM_2"/>
    <property type="match status" value="1"/>
</dbReference>
<evidence type="ECO:0000256" key="1">
    <source>
        <dbReference type="ARBA" id="ARBA00022884"/>
    </source>
</evidence>
<evidence type="ECO:0000259" key="3">
    <source>
        <dbReference type="Pfam" id="PF04059"/>
    </source>
</evidence>
<dbReference type="InterPro" id="IPR034862">
    <property type="entry name" value="Fungal_Mei2-like_RRM3"/>
</dbReference>
<evidence type="ECO:0000256" key="2">
    <source>
        <dbReference type="SAM" id="MobiDB-lite"/>
    </source>
</evidence>
<protein>
    <submittedName>
        <fullName evidence="4">RNA recognition motif 2-domain-containing protein</fullName>
    </submittedName>
</protein>
<sequence>MNSYSSTKYIYQLFDKTTDIHSYLQSRVDRVNLISMDCNSSFPQPSHNSVAQRSIVDNNDSLPMHCIIIGYFHPDADISVWIRIIKMSGDPKAVYFERLESFGEIAVSFYDLRHAVECYQNMHQYLATEDREKHIHVTYLSCSQIAELYNMSSSELIQPAILVTMHSMRVRLDSLNYSPLFQNYGDVLFYNIIEKSFCKVVLHVEFYDERTVGIVKADLNNKILQDITFEVASIPEKKDLSKPILSNQSTSCQLTLGVDSDSIGVLSPLPALHYPPPSQAPGRIPEINSPWSPLAMPLDYTSAGAFHPLFLDEVSYPPWLPNPLPTHTPIQTRCSRPNKMATTAPTPETPELQNKGTTVGSYSSALLYGTQSQNTLGWKPNDVRRDSSVSLDSSSTATAHSLFANEPFLGPRSLMALKQESTSLPLEKTEELVIVPTKPENKSKAPRSRSQDDAKDITRTFETSPLQNEFDIDRILQGKDKRTTFMIRNIPNKYTQQMLLDCINSTHKNTYDFLYLRIDFKNKCNVGYAFINFTNVKFAVTFANERVGKRWNLFNSEKRCSLSYANIQGKDALVEKFKNSNVMEEDEAYRPKIFVSSGPNQGQEETFPLPTVPSEARRHRQQFRHAREVSLAGSHHGKK</sequence>
<dbReference type="InterPro" id="IPR035979">
    <property type="entry name" value="RBD_domain_sf"/>
</dbReference>
<evidence type="ECO:0000313" key="4">
    <source>
        <dbReference type="EMBL" id="KAL0088767.1"/>
    </source>
</evidence>
<proteinExistence type="predicted"/>
<reference evidence="4 5" key="1">
    <citation type="submission" date="2024-04" db="EMBL/GenBank/DDBJ databases">
        <title>Symmetric and asymmetric DNA N6-adenine methylation regulates different biological responses in Mucorales.</title>
        <authorList>
            <consortium name="Lawrence Berkeley National Laboratory"/>
            <person name="Lax C."/>
            <person name="Mondo S.J."/>
            <person name="Osorio-Concepcion M."/>
            <person name="Muszewska A."/>
            <person name="Corrochano-Luque M."/>
            <person name="Gutierrez G."/>
            <person name="Riley R."/>
            <person name="Lipzen A."/>
            <person name="Guo J."/>
            <person name="Hundley H."/>
            <person name="Amirebrahimi M."/>
            <person name="Ng V."/>
            <person name="Lorenzo-Gutierrez D."/>
            <person name="Binder U."/>
            <person name="Yang J."/>
            <person name="Song Y."/>
            <person name="Canovas D."/>
            <person name="Navarro E."/>
            <person name="Freitag M."/>
            <person name="Gabaldon T."/>
            <person name="Grigoriev I.V."/>
            <person name="Corrochano L.M."/>
            <person name="Nicolas F.E."/>
            <person name="Garre V."/>
        </authorList>
    </citation>
    <scope>NUCLEOTIDE SEQUENCE [LARGE SCALE GENOMIC DNA]</scope>
    <source>
        <strain evidence="4 5">L51</strain>
    </source>
</reference>
<evidence type="ECO:0000313" key="5">
    <source>
        <dbReference type="Proteomes" id="UP001448207"/>
    </source>
</evidence>
<dbReference type="Proteomes" id="UP001448207">
    <property type="component" value="Unassembled WGS sequence"/>
</dbReference>
<comment type="caution">
    <text evidence="4">The sequence shown here is derived from an EMBL/GenBank/DDBJ whole genome shotgun (WGS) entry which is preliminary data.</text>
</comment>
<organism evidence="4 5">
    <name type="scientific">Phycomyces blakesleeanus</name>
    <dbReference type="NCBI Taxonomy" id="4837"/>
    <lineage>
        <taxon>Eukaryota</taxon>
        <taxon>Fungi</taxon>
        <taxon>Fungi incertae sedis</taxon>
        <taxon>Mucoromycota</taxon>
        <taxon>Mucoromycotina</taxon>
        <taxon>Mucoromycetes</taxon>
        <taxon>Mucorales</taxon>
        <taxon>Phycomycetaceae</taxon>
        <taxon>Phycomyces</taxon>
    </lineage>
</organism>
<feature type="domain" description="Mei2-like C-terminal RNA recognition motif" evidence="3">
    <location>
        <begin position="482"/>
        <end position="578"/>
    </location>
</feature>
<dbReference type="EMBL" id="JBCLYO010000005">
    <property type="protein sequence ID" value="KAL0088767.1"/>
    <property type="molecule type" value="Genomic_DNA"/>
</dbReference>
<keyword evidence="1" id="KW-0694">RNA-binding</keyword>
<dbReference type="InterPro" id="IPR007201">
    <property type="entry name" value="Mei2-like_Rrm_C"/>
</dbReference>
<accession>A0ABR3B4D2</accession>
<dbReference type="SUPFAM" id="SSF54928">
    <property type="entry name" value="RNA-binding domain, RBD"/>
    <property type="match status" value="1"/>
</dbReference>
<feature type="region of interest" description="Disordered" evidence="2">
    <location>
        <begin position="595"/>
        <end position="639"/>
    </location>
</feature>
<gene>
    <name evidence="4" type="ORF">J3Q64DRAFT_1881972</name>
</gene>
<name>A0ABR3B4D2_PHYBL</name>
<feature type="region of interest" description="Disordered" evidence="2">
    <location>
        <begin position="328"/>
        <end position="358"/>
    </location>
</feature>